<proteinExistence type="inferred from homology"/>
<evidence type="ECO:0000313" key="5">
    <source>
        <dbReference type="Proteomes" id="UP001630127"/>
    </source>
</evidence>
<reference evidence="4 5" key="1">
    <citation type="submission" date="2024-11" db="EMBL/GenBank/DDBJ databases">
        <title>A near-complete genome assembly of Cinchona calisaya.</title>
        <authorList>
            <person name="Lian D.C."/>
            <person name="Zhao X.W."/>
            <person name="Wei L."/>
        </authorList>
    </citation>
    <scope>NUCLEOTIDE SEQUENCE [LARGE SCALE GENOMIC DNA]</scope>
    <source>
        <tissue evidence="4">Nenye</tissue>
    </source>
</reference>
<comment type="caution">
    <text evidence="4">The sequence shown here is derived from an EMBL/GenBank/DDBJ whole genome shotgun (WGS) entry which is preliminary data.</text>
</comment>
<dbReference type="Pfam" id="PF02536">
    <property type="entry name" value="mTERF"/>
    <property type="match status" value="1"/>
</dbReference>
<sequence length="381" mass="44106">MKAVISRLSHSNGVWRLLFFKTLSQYSTTAPEPPQVNFLVPHLQTLVGLSREEAIAATNKVNLWKTSTKDPILVLNFFQELGLDKAQIKTIVSRDPRLILYDVDKTLKPKIRVLQELGFSGSDLNKLIVFNRDILSKSVNYGIRNPIEFLRNLLGSDENVAKAVKKFAVLFDISRQKNIRSNVEVLKGVGFSDERILKYFFKSPSRFVCNPQLLEEVICRVENEFGIPRESKMFYHGVDVISSSKRATFDAKFEMYRSCGFRDEQICKMFRTFPFVLSKSEAKVRETIDYIVGELGCDRDYLVSYPVLFSLSMEKRMKPRYEVMKVLRKRKLIKKIPGLCYLFYVSESKFVSYFLLPHMDKIPDIYRSYMKVVGKKEIGAL</sequence>
<keyword evidence="3" id="KW-0809">Transit peptide</keyword>
<dbReference type="FunFam" id="1.25.70.10:FF:000001">
    <property type="entry name" value="Mitochondrial transcription termination factor-like"/>
    <property type="match status" value="1"/>
</dbReference>
<name>A0ABD2Z4H8_9GENT</name>
<dbReference type="Proteomes" id="UP001630127">
    <property type="component" value="Unassembled WGS sequence"/>
</dbReference>
<evidence type="ECO:0000256" key="1">
    <source>
        <dbReference type="ARBA" id="ARBA00007692"/>
    </source>
</evidence>
<organism evidence="4 5">
    <name type="scientific">Cinchona calisaya</name>
    <dbReference type="NCBI Taxonomy" id="153742"/>
    <lineage>
        <taxon>Eukaryota</taxon>
        <taxon>Viridiplantae</taxon>
        <taxon>Streptophyta</taxon>
        <taxon>Embryophyta</taxon>
        <taxon>Tracheophyta</taxon>
        <taxon>Spermatophyta</taxon>
        <taxon>Magnoliopsida</taxon>
        <taxon>eudicotyledons</taxon>
        <taxon>Gunneridae</taxon>
        <taxon>Pentapetalae</taxon>
        <taxon>asterids</taxon>
        <taxon>lamiids</taxon>
        <taxon>Gentianales</taxon>
        <taxon>Rubiaceae</taxon>
        <taxon>Cinchonoideae</taxon>
        <taxon>Cinchoneae</taxon>
        <taxon>Cinchona</taxon>
    </lineage>
</organism>
<dbReference type="EMBL" id="JBJUIK010000011">
    <property type="protein sequence ID" value="KAL3514028.1"/>
    <property type="molecule type" value="Genomic_DNA"/>
</dbReference>
<keyword evidence="5" id="KW-1185">Reference proteome</keyword>
<dbReference type="SMART" id="SM00733">
    <property type="entry name" value="Mterf"/>
    <property type="match status" value="6"/>
</dbReference>
<dbReference type="PANTHER" id="PTHR13068:SF231">
    <property type="entry name" value="TRANSCRIPTION TERMINATION FACTOR MTERF2, CHLOROPLASTIC-LIKE"/>
    <property type="match status" value="1"/>
</dbReference>
<evidence type="ECO:0000256" key="3">
    <source>
        <dbReference type="ARBA" id="ARBA00022946"/>
    </source>
</evidence>
<protein>
    <submittedName>
        <fullName evidence="4">Uncharacterized protein</fullName>
    </submittedName>
</protein>
<dbReference type="InterPro" id="IPR038538">
    <property type="entry name" value="MTERF_sf"/>
</dbReference>
<dbReference type="InterPro" id="IPR003690">
    <property type="entry name" value="MTERF"/>
</dbReference>
<keyword evidence="2" id="KW-0806">Transcription termination</keyword>
<dbReference type="Gene3D" id="1.25.70.10">
    <property type="entry name" value="Transcription termination factor 3, mitochondrial"/>
    <property type="match status" value="1"/>
</dbReference>
<dbReference type="GO" id="GO:0006353">
    <property type="term" value="P:DNA-templated transcription termination"/>
    <property type="evidence" value="ECO:0007669"/>
    <property type="project" value="UniProtKB-KW"/>
</dbReference>
<evidence type="ECO:0000256" key="2">
    <source>
        <dbReference type="ARBA" id="ARBA00022472"/>
    </source>
</evidence>
<gene>
    <name evidence="4" type="ORF">ACH5RR_026745</name>
</gene>
<keyword evidence="2" id="KW-0804">Transcription</keyword>
<dbReference type="AlphaFoldDB" id="A0ABD2Z4H8"/>
<accession>A0ABD2Z4H8</accession>
<evidence type="ECO:0000313" key="4">
    <source>
        <dbReference type="EMBL" id="KAL3514028.1"/>
    </source>
</evidence>
<keyword evidence="2" id="KW-0805">Transcription regulation</keyword>
<dbReference type="PANTHER" id="PTHR13068">
    <property type="entry name" value="CGI-12 PROTEIN-RELATED"/>
    <property type="match status" value="1"/>
</dbReference>
<comment type="similarity">
    <text evidence="1">Belongs to the mTERF family.</text>
</comment>